<sequence>MHNQINKADDEAGKGERRDAQVDKLMFQSRFVMVFGQIDHRQAQRVCERLLAMSEESDKPIRMLVSSPGGHVESGDVIHDMIRFVRAPVITIGSGWVASAGTHIFLAAEKENRLCLPNTRFMIHQPSGGAGGPASDIEIQAKEILRTRERIARVIAERTGQSYDKVLADVERDFWMNPEQAIEYGVVSKVIQRHSDLDAV</sequence>
<dbReference type="PANTHER" id="PTHR10381:SF70">
    <property type="entry name" value="ATP-DEPENDENT CLP PROTEASE PROTEOLYTIC SUBUNIT"/>
    <property type="match status" value="1"/>
</dbReference>
<feature type="active site" evidence="7 8">
    <location>
        <position position="124"/>
    </location>
</feature>
<evidence type="ECO:0000256" key="9">
    <source>
        <dbReference type="RuleBase" id="RU003567"/>
    </source>
</evidence>
<proteinExistence type="inferred from homology"/>
<comment type="subunit">
    <text evidence="7">Fourteen ClpP subunits assemble into 2 heptameric rings which stack back to back to give a disk-like structure with a central cavity, resembling the structure of eukaryotic proteasomes.</text>
</comment>
<evidence type="ECO:0000256" key="1">
    <source>
        <dbReference type="ARBA" id="ARBA00007039"/>
    </source>
</evidence>
<keyword evidence="4 7" id="KW-0378">Hydrolase</keyword>
<evidence type="ECO:0000256" key="3">
    <source>
        <dbReference type="ARBA" id="ARBA00022670"/>
    </source>
</evidence>
<dbReference type="OrthoDB" id="9802800at2"/>
<dbReference type="GO" id="GO:0005737">
    <property type="term" value="C:cytoplasm"/>
    <property type="evidence" value="ECO:0007669"/>
    <property type="project" value="UniProtKB-SubCell"/>
</dbReference>
<dbReference type="GO" id="GO:0051117">
    <property type="term" value="F:ATPase binding"/>
    <property type="evidence" value="ECO:0007669"/>
    <property type="project" value="TreeGrafter"/>
</dbReference>
<dbReference type="PANTHER" id="PTHR10381">
    <property type="entry name" value="ATP-DEPENDENT CLP PROTEASE PROTEOLYTIC SUBUNIT"/>
    <property type="match status" value="1"/>
</dbReference>
<comment type="subcellular location">
    <subcellularLocation>
        <location evidence="7">Cytoplasm</location>
    </subcellularLocation>
</comment>
<evidence type="ECO:0000256" key="2">
    <source>
        <dbReference type="ARBA" id="ARBA00022490"/>
    </source>
</evidence>
<evidence type="ECO:0000256" key="6">
    <source>
        <dbReference type="ARBA" id="ARBA00034021"/>
    </source>
</evidence>
<dbReference type="AlphaFoldDB" id="A0A841KK29"/>
<reference evidence="10 11" key="1">
    <citation type="submission" date="2020-08" db="EMBL/GenBank/DDBJ databases">
        <title>Genomic Encyclopedia of Type Strains, Phase IV (KMG-IV): sequencing the most valuable type-strain genomes for metagenomic binning, comparative biology and taxonomic classification.</title>
        <authorList>
            <person name="Goeker M."/>
        </authorList>
    </citation>
    <scope>NUCLEOTIDE SEQUENCE [LARGE SCALE GENOMIC DNA]</scope>
    <source>
        <strain evidence="10 11">DSM 107085</strain>
    </source>
</reference>
<evidence type="ECO:0000256" key="8">
    <source>
        <dbReference type="PROSITE-ProRule" id="PRU10086"/>
    </source>
</evidence>
<dbReference type="SUPFAM" id="SSF52096">
    <property type="entry name" value="ClpP/crotonase"/>
    <property type="match status" value="1"/>
</dbReference>
<evidence type="ECO:0000256" key="7">
    <source>
        <dbReference type="HAMAP-Rule" id="MF_00444"/>
    </source>
</evidence>
<dbReference type="Proteomes" id="UP000560000">
    <property type="component" value="Unassembled WGS sequence"/>
</dbReference>
<dbReference type="EC" id="3.4.21.92" evidence="7"/>
<dbReference type="InterPro" id="IPR001907">
    <property type="entry name" value="ClpP"/>
</dbReference>
<dbReference type="NCBIfam" id="NF009205">
    <property type="entry name" value="PRK12553.1"/>
    <property type="match status" value="1"/>
</dbReference>
<dbReference type="PROSITE" id="PS00382">
    <property type="entry name" value="CLP_PROTEASE_HIS"/>
    <property type="match status" value="1"/>
</dbReference>
<dbReference type="Gene3D" id="3.90.226.10">
    <property type="entry name" value="2-enoyl-CoA Hydratase, Chain A, domain 1"/>
    <property type="match status" value="1"/>
</dbReference>
<comment type="function">
    <text evidence="7">Cleaves peptides in various proteins in a process that requires ATP hydrolysis. Has a chymotrypsin-like activity. Plays a major role in the degradation of misfolded proteins.</text>
</comment>
<dbReference type="InterPro" id="IPR029045">
    <property type="entry name" value="ClpP/crotonase-like_dom_sf"/>
</dbReference>
<dbReference type="PRINTS" id="PR00127">
    <property type="entry name" value="CLPPROTEASEP"/>
</dbReference>
<comment type="similarity">
    <text evidence="1 7 9">Belongs to the peptidase S14 family.</text>
</comment>
<gene>
    <name evidence="7" type="primary">clpP</name>
    <name evidence="10" type="ORF">HNQ86_000336</name>
</gene>
<comment type="catalytic activity">
    <reaction evidence="6 7 8">
        <text>Hydrolysis of proteins to small peptides in the presence of ATP and magnesium. alpha-casein is the usual test substrate. In the absence of ATP, only oligopeptides shorter than five residues are hydrolyzed (such as succinyl-Leu-Tyr-|-NHMec, and Leu-Tyr-Leu-|-Tyr-Trp, in which cleavage of the -Tyr-|-Leu- and -Tyr-|-Trp bonds also occurs).</text>
        <dbReference type="EC" id="3.4.21.92"/>
    </reaction>
</comment>
<keyword evidence="3 7" id="KW-0645">Protease</keyword>
<evidence type="ECO:0000313" key="10">
    <source>
        <dbReference type="EMBL" id="MBB6182991.1"/>
    </source>
</evidence>
<comment type="caution">
    <text evidence="10">The sequence shown here is derived from an EMBL/GenBank/DDBJ whole genome shotgun (WGS) entry which is preliminary data.</text>
</comment>
<organism evidence="10 11">
    <name type="scientific">Oleiagrimonas soli</name>
    <dbReference type="NCBI Taxonomy" id="1543381"/>
    <lineage>
        <taxon>Bacteria</taxon>
        <taxon>Pseudomonadati</taxon>
        <taxon>Pseudomonadota</taxon>
        <taxon>Gammaproteobacteria</taxon>
        <taxon>Lysobacterales</taxon>
        <taxon>Rhodanobacteraceae</taxon>
        <taxon>Oleiagrimonas</taxon>
    </lineage>
</organism>
<dbReference type="GO" id="GO:0004176">
    <property type="term" value="F:ATP-dependent peptidase activity"/>
    <property type="evidence" value="ECO:0007669"/>
    <property type="project" value="InterPro"/>
</dbReference>
<dbReference type="EMBL" id="JACHET010000001">
    <property type="protein sequence ID" value="MBB6182991.1"/>
    <property type="molecule type" value="Genomic_DNA"/>
</dbReference>
<dbReference type="InterPro" id="IPR023562">
    <property type="entry name" value="ClpP/TepA"/>
</dbReference>
<evidence type="ECO:0000313" key="11">
    <source>
        <dbReference type="Proteomes" id="UP000560000"/>
    </source>
</evidence>
<dbReference type="InterPro" id="IPR033135">
    <property type="entry name" value="ClpP_His_AS"/>
</dbReference>
<evidence type="ECO:0000256" key="4">
    <source>
        <dbReference type="ARBA" id="ARBA00022801"/>
    </source>
</evidence>
<protein>
    <recommendedName>
        <fullName evidence="7 9">ATP-dependent Clp protease proteolytic subunit</fullName>
        <ecNumber evidence="7">3.4.21.92</ecNumber>
    </recommendedName>
    <alternativeName>
        <fullName evidence="7">Endopeptidase Clp</fullName>
    </alternativeName>
</protein>
<dbReference type="CDD" id="cd07017">
    <property type="entry name" value="S14_ClpP_2"/>
    <property type="match status" value="1"/>
</dbReference>
<dbReference type="GO" id="GO:0004252">
    <property type="term" value="F:serine-type endopeptidase activity"/>
    <property type="evidence" value="ECO:0007669"/>
    <property type="project" value="UniProtKB-UniRule"/>
</dbReference>
<dbReference type="GO" id="GO:0006515">
    <property type="term" value="P:protein quality control for misfolded or incompletely synthesized proteins"/>
    <property type="evidence" value="ECO:0007669"/>
    <property type="project" value="TreeGrafter"/>
</dbReference>
<dbReference type="HAMAP" id="MF_00444">
    <property type="entry name" value="ClpP"/>
    <property type="match status" value="1"/>
</dbReference>
<dbReference type="RefSeq" id="WP_052394910.1">
    <property type="nucleotide sequence ID" value="NZ_JACHET010000001.1"/>
</dbReference>
<dbReference type="Pfam" id="PF00574">
    <property type="entry name" value="CLP_protease"/>
    <property type="match status" value="1"/>
</dbReference>
<evidence type="ECO:0000256" key="5">
    <source>
        <dbReference type="ARBA" id="ARBA00022825"/>
    </source>
</evidence>
<feature type="active site" description="Nucleophile" evidence="7">
    <location>
        <position position="99"/>
    </location>
</feature>
<keyword evidence="2 7" id="KW-0963">Cytoplasm</keyword>
<accession>A0A841KK29</accession>
<name>A0A841KK29_9GAMM</name>
<dbReference type="GO" id="GO:0009368">
    <property type="term" value="C:endopeptidase Clp complex"/>
    <property type="evidence" value="ECO:0007669"/>
    <property type="project" value="TreeGrafter"/>
</dbReference>
<keyword evidence="5 7" id="KW-0720">Serine protease</keyword>